<gene>
    <name evidence="4" type="ORF">J9317_01235</name>
</gene>
<proteinExistence type="inferred from homology"/>
<dbReference type="EMBL" id="JAGVRK010000001">
    <property type="protein sequence ID" value="MBS2967414.1"/>
    <property type="molecule type" value="Genomic_DNA"/>
</dbReference>
<organism evidence="4 5">
    <name type="scientific">Metabacillus flavus</name>
    <dbReference type="NCBI Taxonomy" id="2823519"/>
    <lineage>
        <taxon>Bacteria</taxon>
        <taxon>Bacillati</taxon>
        <taxon>Bacillota</taxon>
        <taxon>Bacilli</taxon>
        <taxon>Bacillales</taxon>
        <taxon>Bacillaceae</taxon>
        <taxon>Metabacillus</taxon>
    </lineage>
</organism>
<evidence type="ECO:0000256" key="3">
    <source>
        <dbReference type="ARBA" id="ARBA00035643"/>
    </source>
</evidence>
<dbReference type="Pfam" id="PF06386">
    <property type="entry name" value="GvpL_GvpF"/>
    <property type="match status" value="1"/>
</dbReference>
<evidence type="ECO:0000313" key="5">
    <source>
        <dbReference type="Proteomes" id="UP000682403"/>
    </source>
</evidence>
<name>A0ABS5LAC7_9BACI</name>
<dbReference type="PANTHER" id="PTHR36852:SF1">
    <property type="entry name" value="PROTEIN GVPL 2"/>
    <property type="match status" value="1"/>
</dbReference>
<keyword evidence="5" id="KW-1185">Reference proteome</keyword>
<dbReference type="PANTHER" id="PTHR36852">
    <property type="entry name" value="PROTEIN GVPL 2"/>
    <property type="match status" value="1"/>
</dbReference>
<evidence type="ECO:0000256" key="1">
    <source>
        <dbReference type="ARBA" id="ARBA00022987"/>
    </source>
</evidence>
<dbReference type="Proteomes" id="UP000682403">
    <property type="component" value="Unassembled WGS sequence"/>
</dbReference>
<accession>A0ABS5LAC7</accession>
<comment type="caution">
    <text evidence="4">The sequence shown here is derived from an EMBL/GenBank/DDBJ whole genome shotgun (WGS) entry which is preliminary data.</text>
</comment>
<keyword evidence="1" id="KW-0304">Gas vesicle</keyword>
<comment type="subcellular location">
    <subcellularLocation>
        <location evidence="2">Gas vesicle</location>
    </subcellularLocation>
</comment>
<evidence type="ECO:0000313" key="4">
    <source>
        <dbReference type="EMBL" id="MBS2967414.1"/>
    </source>
</evidence>
<protein>
    <submittedName>
        <fullName evidence="4">GvpL/GvpF family gas vesicle protein</fullName>
    </submittedName>
</protein>
<sequence length="245" mass="28198">MGLTSDAGLYVFCIAARPDCEVDRRIYFEGMDRELLIIPYKDLFLAAAQVPLLLRPSKENLLLHQKVITSFMDGSEAVFPFSFGHIVHSLKEAEGLLKRLYPELQGILPSLKGRVEVGLKVIGKKDWLAQELDKKVKPAKSTLYKDRIKQGELAERFFLSLRKQFNESIHQKLHDAADDSRQNDILTETMLLNGSYLIRREQEDSFDELVSELYETFKDQADFVYTGPWPPYNFINIHLRAEKSS</sequence>
<evidence type="ECO:0000256" key="2">
    <source>
        <dbReference type="ARBA" id="ARBA00035108"/>
    </source>
</evidence>
<dbReference type="RefSeq" id="WP_211555845.1">
    <property type="nucleotide sequence ID" value="NZ_JAGVRK010000001.1"/>
</dbReference>
<reference evidence="4 5" key="1">
    <citation type="submission" date="2021-04" db="EMBL/GenBank/DDBJ databases">
        <title>Metabacillus sp. strain KIGAM252 whole genome sequence.</title>
        <authorList>
            <person name="Seo M.-J."/>
            <person name="Cho E.-S."/>
            <person name="Hwang C.Y."/>
            <person name="Yoon D.J."/>
        </authorList>
    </citation>
    <scope>NUCLEOTIDE SEQUENCE [LARGE SCALE GENOMIC DNA]</scope>
    <source>
        <strain evidence="4 5">KIGAM252</strain>
    </source>
</reference>
<dbReference type="InterPro" id="IPR009430">
    <property type="entry name" value="GvpL/GvpF"/>
</dbReference>
<comment type="similarity">
    <text evidence="3">Belongs to the gas vesicle GvpF/GvpL family.</text>
</comment>